<feature type="compositionally biased region" description="Basic and acidic residues" evidence="1">
    <location>
        <begin position="74"/>
        <end position="84"/>
    </location>
</feature>
<sequence length="1067" mass="121194">MTSLNVSPSRVGSRLERIDSFVDFEAHIGDTTRDTEYELSQDGRRGNRVAFNVQAKRRRLHPSELQDAFGEWVPLREDENRSASDAEAETDEGEAEGEVGEKRKRYDSSDEPMKVWRGMSSFFLDELLRREGLGGRSSSHCACCSAALGEAEAAVRCEDCGDFVQCPTCVVSRHELMPLHSVERWTGRYWSKTSLAALGCVYQLGHGGWRCPRPAAKVRDMVIMHFPHIYNVKLRYCGCDVSDHASNLQQLLRNGWYPASTVDPATCATLATLKIFRSLSVIGNLTVLDFIKTMERSTDAAGLHSVPDRYKSFGLMSRQFAFLQRLMRAGRGHDERGVNGTREGECAVLCWACPHDGMNLPDGWQDVAAEFQFLFILIVAMDANYRLRNRLRHNERDDPPLGSGWGYLVEEKEYHEHLRGYVGEEDISTCVAFQALLQKDTRVTTGLRCSGVGGVVCARHEVVRPQGLGDLQKGERYANMDYILLCSLLGITAMYLAISYDIACQWRVKFPERLKEMPERLRLDLAKITVLFALPVWHAAAHERSCQVQNSLSYTAGVGRTDGEGVERVWSRLNGLAWSTREKGRGSRADTIEDEVDFLNFEKNVNLGTSLPRKLVVAMDERDRQIAGFRQVDESLDEGTRKEWQDLIDSWQRDRTSKNPYASAVATQGDLRVAYSSAAIRAQLAQEELEEAAAGETRMHATSMSAFLVAGLQLEKHQLRIRRELKGRPLLVGDQSERVAQLRRAFFVRLGRFRKIQNIYMPGAGEQLLEDEDERDSELPPPLAEDVKIYLPSELPAARREECSERLREREVRLRHGVLADCVANLRRSLLAKRHLVDWREGAVGQRGTTRAATLVQRVEERIDWLGKAYKRSRDAVVGLVGLRDCEWRELRAEDLRVEDEVEDDTGARRRLGLVGSQTRERRISKAMGKRVKQRGGKRQKMSWIWTSGGGPGEDEEELRDAVRVEWSKAKARRDRWVEEVQLLREEMRRVLRFLAWRAGWWEERAVCSREVREDVKAGVEAYAVRQAAMTRQIARRFKSAWDASASDAVRAAVEDDRATQVLAEVN</sequence>
<evidence type="ECO:0000256" key="1">
    <source>
        <dbReference type="SAM" id="MobiDB-lite"/>
    </source>
</evidence>
<name>A0AAW0B165_9AGAR</name>
<gene>
    <name evidence="3" type="ORF">R3P38DRAFT_3198777</name>
</gene>
<evidence type="ECO:0000259" key="2">
    <source>
        <dbReference type="Pfam" id="PF18803"/>
    </source>
</evidence>
<dbReference type="Proteomes" id="UP001362999">
    <property type="component" value="Unassembled WGS sequence"/>
</dbReference>
<feature type="region of interest" description="Disordered" evidence="1">
    <location>
        <begin position="70"/>
        <end position="110"/>
    </location>
</feature>
<feature type="compositionally biased region" description="Acidic residues" evidence="1">
    <location>
        <begin position="86"/>
        <end position="98"/>
    </location>
</feature>
<dbReference type="PANTHER" id="PTHR33096:SF1">
    <property type="entry name" value="CXC1-LIKE CYSTEINE CLUSTER ASSOCIATED WITH KDZ TRANSPOSASES DOMAIN-CONTAINING PROTEIN"/>
    <property type="match status" value="1"/>
</dbReference>
<dbReference type="Pfam" id="PF18758">
    <property type="entry name" value="KDZ"/>
    <property type="match status" value="1"/>
</dbReference>
<comment type="caution">
    <text evidence="3">The sequence shown here is derived from an EMBL/GenBank/DDBJ whole genome shotgun (WGS) entry which is preliminary data.</text>
</comment>
<dbReference type="InterPro" id="IPR040521">
    <property type="entry name" value="KDZ"/>
</dbReference>
<dbReference type="EMBL" id="JAWWNJ010000043">
    <property type="protein sequence ID" value="KAK7019469.1"/>
    <property type="molecule type" value="Genomic_DNA"/>
</dbReference>
<dbReference type="InterPro" id="IPR041457">
    <property type="entry name" value="CxC2_KDZ-assoc"/>
</dbReference>
<proteinExistence type="predicted"/>
<accession>A0AAW0B165</accession>
<dbReference type="Pfam" id="PF18803">
    <property type="entry name" value="CxC2"/>
    <property type="match status" value="1"/>
</dbReference>
<evidence type="ECO:0000313" key="3">
    <source>
        <dbReference type="EMBL" id="KAK7019469.1"/>
    </source>
</evidence>
<dbReference type="PANTHER" id="PTHR33096">
    <property type="entry name" value="CXC2 DOMAIN-CONTAINING PROTEIN"/>
    <property type="match status" value="1"/>
</dbReference>
<feature type="domain" description="CxC2-like cysteine cluster KDZ transposase-associated" evidence="2">
    <location>
        <begin position="195"/>
        <end position="302"/>
    </location>
</feature>
<dbReference type="AlphaFoldDB" id="A0AAW0B165"/>
<reference evidence="3 4" key="1">
    <citation type="journal article" date="2024" name="J Genomics">
        <title>Draft genome sequencing and assembly of Favolaschia claudopus CIRM-BRFM 2984 isolated from oak limbs.</title>
        <authorList>
            <person name="Navarro D."/>
            <person name="Drula E."/>
            <person name="Chaduli D."/>
            <person name="Cazenave R."/>
            <person name="Ahrendt S."/>
            <person name="Wang J."/>
            <person name="Lipzen A."/>
            <person name="Daum C."/>
            <person name="Barry K."/>
            <person name="Grigoriev I.V."/>
            <person name="Favel A."/>
            <person name="Rosso M.N."/>
            <person name="Martin F."/>
        </authorList>
    </citation>
    <scope>NUCLEOTIDE SEQUENCE [LARGE SCALE GENOMIC DNA]</scope>
    <source>
        <strain evidence="3 4">CIRM-BRFM 2984</strain>
    </source>
</reference>
<protein>
    <submittedName>
        <fullName evidence="3">CxC2 domain-containing protein</fullName>
    </submittedName>
</protein>
<organism evidence="3 4">
    <name type="scientific">Favolaschia claudopus</name>
    <dbReference type="NCBI Taxonomy" id="2862362"/>
    <lineage>
        <taxon>Eukaryota</taxon>
        <taxon>Fungi</taxon>
        <taxon>Dikarya</taxon>
        <taxon>Basidiomycota</taxon>
        <taxon>Agaricomycotina</taxon>
        <taxon>Agaricomycetes</taxon>
        <taxon>Agaricomycetidae</taxon>
        <taxon>Agaricales</taxon>
        <taxon>Marasmiineae</taxon>
        <taxon>Mycenaceae</taxon>
        <taxon>Favolaschia</taxon>
    </lineage>
</organism>
<feature type="compositionally biased region" description="Basic and acidic residues" evidence="1">
    <location>
        <begin position="99"/>
        <end position="110"/>
    </location>
</feature>
<evidence type="ECO:0000313" key="4">
    <source>
        <dbReference type="Proteomes" id="UP001362999"/>
    </source>
</evidence>
<keyword evidence="4" id="KW-1185">Reference proteome</keyword>